<dbReference type="HAMAP" id="MF_01895">
    <property type="entry name" value="RNase_R"/>
    <property type="match status" value="1"/>
</dbReference>
<evidence type="ECO:0000256" key="5">
    <source>
        <dbReference type="ARBA" id="ARBA00022801"/>
    </source>
</evidence>
<dbReference type="GO" id="GO:0003723">
    <property type="term" value="F:RNA binding"/>
    <property type="evidence" value="ECO:0007669"/>
    <property type="project" value="UniProtKB-UniRule"/>
</dbReference>
<evidence type="ECO:0000313" key="12">
    <source>
        <dbReference type="Proteomes" id="UP000241639"/>
    </source>
</evidence>
<gene>
    <name evidence="8" type="primary">rnr</name>
    <name evidence="11" type="ORF">C8J48_2933</name>
</gene>
<keyword evidence="6 8" id="KW-0269">Exonuclease</keyword>
<comment type="subcellular location">
    <subcellularLocation>
        <location evidence="2 8">Cytoplasm</location>
    </subcellularLocation>
</comment>
<comment type="function">
    <text evidence="8">3'-5' exoribonuclease that releases 5'-nucleoside monophosphates and is involved in maturation of structured RNAs.</text>
</comment>
<evidence type="ECO:0000259" key="10">
    <source>
        <dbReference type="PROSITE" id="PS50126"/>
    </source>
</evidence>
<dbReference type="InterPro" id="IPR050180">
    <property type="entry name" value="RNR_Ribonuclease"/>
</dbReference>
<dbReference type="Proteomes" id="UP000241639">
    <property type="component" value="Unassembled WGS sequence"/>
</dbReference>
<keyword evidence="12" id="KW-1185">Reference proteome</keyword>
<dbReference type="InterPro" id="IPR022966">
    <property type="entry name" value="RNase_II/R_CS"/>
</dbReference>
<dbReference type="Pfam" id="PF08206">
    <property type="entry name" value="OB_RNB"/>
    <property type="match status" value="1"/>
</dbReference>
<dbReference type="InterPro" id="IPR013223">
    <property type="entry name" value="RNase_B_OB_dom"/>
</dbReference>
<proteinExistence type="inferred from homology"/>
<dbReference type="Pfam" id="PF00773">
    <property type="entry name" value="RNB"/>
    <property type="match status" value="1"/>
</dbReference>
<evidence type="ECO:0000256" key="2">
    <source>
        <dbReference type="ARBA" id="ARBA00004496"/>
    </source>
</evidence>
<dbReference type="PANTHER" id="PTHR23355:SF9">
    <property type="entry name" value="DIS3-LIKE EXONUCLEASE 2"/>
    <property type="match status" value="1"/>
</dbReference>
<reference evidence="11 12" key="1">
    <citation type="submission" date="2018-04" db="EMBL/GenBank/DDBJ databases">
        <title>Genomic Encyclopedia of Archaeal and Bacterial Type Strains, Phase II (KMG-II): from individual species to whole genera.</title>
        <authorList>
            <person name="Goeker M."/>
        </authorList>
    </citation>
    <scope>NUCLEOTIDE SEQUENCE [LARGE SCALE GENOMIC DNA]</scope>
    <source>
        <strain evidence="11 12">DSM 45169</strain>
    </source>
</reference>
<sequence length="767" mass="88205">MIDEKELIDFMLKKAYKPLTVEELLQTFQLEWSSEQDVFKALLRRLEEEGKVVKTRTDRYGVPERLNLVRGRLQGNAKGFGFVIPDVGMPYDFDVFIHGNDMNGAMDSDTVLARIHHHKKDGRRPEGEVVRIVKRGRTQVVGTYTDSKHYGFVVADDKRLPNDIFIPKEAKGEAEEGDKVVVEIVQYPQDRKSAEGKVLEVLGHKDDPGVDILSVIRKYHLPESFPSDVLAEAEAVPDAITEEEIKNRRDLRQRRMVTIDGEDAKDLDDAVSVERLENGNVRLGVHIADVSYYVKAGSVLDREAYERGTSVYLVDRVIPMLPQRLSNGICSLNPHVDRLTLTCDMEMDGKGNVVRHDIYPSVIRTDERMTYSDVKKILLDEDQALIERYQPLVEDFRLMGELSEILRQRRFHRGAIDFDFAEAKIIVDEHGKPIDIVKRPRTVAEMLIEEFMLAANETVSEHFYKAKLPFLYRIHEHPDPDKLQTFFEFITLFGYTAKGSARDIKPRVLQRLLEKVKGKPEETVISTVMLRSMQQARYSPDCLGHFGLAAPFYSHFTSPIRRYPDLVIHRIIRETFEKGEEMPHDRKSEWNEWLPDAAKHSSERERLAIDAERETNDLKKAEFMQDKVGETFAGIISSVTSFGMFVELDNTVEGMVHVSYMTDDYYHFDEATYSMSGERTGKRYSIGDEVTIKITGVHLDERKVDFELVEEDGAKKPVRSRRRRKAVSAKANEAKSEKAPVRRKAKATDGKEGKSKRKPRKRRNKRK</sequence>
<dbReference type="PROSITE" id="PS01175">
    <property type="entry name" value="RIBONUCLEASE_II"/>
    <property type="match status" value="1"/>
</dbReference>
<dbReference type="InterPro" id="IPR001900">
    <property type="entry name" value="RNase_II/R"/>
</dbReference>
<dbReference type="InterPro" id="IPR011129">
    <property type="entry name" value="CSD"/>
</dbReference>
<dbReference type="SMART" id="SM00357">
    <property type="entry name" value="CSP"/>
    <property type="match status" value="2"/>
</dbReference>
<keyword evidence="7 8" id="KW-0694">RNA-binding</keyword>
<dbReference type="PROSITE" id="PS50126">
    <property type="entry name" value="S1"/>
    <property type="match status" value="1"/>
</dbReference>
<dbReference type="Gene3D" id="2.40.50.140">
    <property type="entry name" value="Nucleic acid-binding proteins"/>
    <property type="match status" value="3"/>
</dbReference>
<feature type="region of interest" description="Disordered" evidence="9">
    <location>
        <begin position="715"/>
        <end position="767"/>
    </location>
</feature>
<dbReference type="SMART" id="SM00955">
    <property type="entry name" value="RNB"/>
    <property type="match status" value="1"/>
</dbReference>
<evidence type="ECO:0000256" key="7">
    <source>
        <dbReference type="ARBA" id="ARBA00022884"/>
    </source>
</evidence>
<dbReference type="GO" id="GO:0006402">
    <property type="term" value="P:mRNA catabolic process"/>
    <property type="evidence" value="ECO:0007669"/>
    <property type="project" value="TreeGrafter"/>
</dbReference>
<evidence type="ECO:0000256" key="8">
    <source>
        <dbReference type="HAMAP-Rule" id="MF_01895"/>
    </source>
</evidence>
<dbReference type="InterPro" id="IPR004476">
    <property type="entry name" value="RNase_II/RNase_R"/>
</dbReference>
<evidence type="ECO:0000313" key="11">
    <source>
        <dbReference type="EMBL" id="PTM56609.1"/>
    </source>
</evidence>
<dbReference type="SUPFAM" id="SSF50249">
    <property type="entry name" value="Nucleic acid-binding proteins"/>
    <property type="match status" value="4"/>
</dbReference>
<dbReference type="InterPro" id="IPR003029">
    <property type="entry name" value="S1_domain"/>
</dbReference>
<evidence type="ECO:0000256" key="9">
    <source>
        <dbReference type="SAM" id="MobiDB-lite"/>
    </source>
</evidence>
<dbReference type="NCBIfam" id="TIGR00358">
    <property type="entry name" value="3_prime_RNase"/>
    <property type="match status" value="1"/>
</dbReference>
<dbReference type="GO" id="GO:0005829">
    <property type="term" value="C:cytosol"/>
    <property type="evidence" value="ECO:0007669"/>
    <property type="project" value="TreeGrafter"/>
</dbReference>
<keyword evidence="4 8" id="KW-0540">Nuclease</keyword>
<dbReference type="InterPro" id="IPR012340">
    <property type="entry name" value="NA-bd_OB-fold"/>
</dbReference>
<comment type="catalytic activity">
    <reaction evidence="1 8">
        <text>Exonucleolytic cleavage in the 3'- to 5'-direction to yield nucleoside 5'-phosphates.</text>
        <dbReference type="EC" id="3.1.13.1"/>
    </reaction>
</comment>
<comment type="caution">
    <text evidence="11">The sequence shown here is derived from an EMBL/GenBank/DDBJ whole genome shotgun (WGS) entry which is preliminary data.</text>
</comment>
<dbReference type="NCBIfam" id="TIGR02063">
    <property type="entry name" value="RNase_R"/>
    <property type="match status" value="1"/>
</dbReference>
<evidence type="ECO:0000256" key="4">
    <source>
        <dbReference type="ARBA" id="ARBA00022722"/>
    </source>
</evidence>
<keyword evidence="3 8" id="KW-0963">Cytoplasm</keyword>
<evidence type="ECO:0000256" key="1">
    <source>
        <dbReference type="ARBA" id="ARBA00001849"/>
    </source>
</evidence>
<accession>A0A2T4Z3Z4</accession>
<protein>
    <recommendedName>
        <fullName evidence="8">Ribonuclease R</fullName>
        <shortName evidence="8">RNase R</shortName>
        <ecNumber evidence="8">3.1.13.1</ecNumber>
    </recommendedName>
</protein>
<dbReference type="SMART" id="SM00316">
    <property type="entry name" value="S1"/>
    <property type="match status" value="1"/>
</dbReference>
<dbReference type="InterPro" id="IPR011805">
    <property type="entry name" value="RNase_R"/>
</dbReference>
<evidence type="ECO:0000256" key="6">
    <source>
        <dbReference type="ARBA" id="ARBA00022839"/>
    </source>
</evidence>
<dbReference type="EMBL" id="PZZP01000002">
    <property type="protein sequence ID" value="PTM56609.1"/>
    <property type="molecule type" value="Genomic_DNA"/>
</dbReference>
<feature type="domain" description="S1 motif" evidence="10">
    <location>
        <begin position="629"/>
        <end position="709"/>
    </location>
</feature>
<evidence type="ECO:0000256" key="3">
    <source>
        <dbReference type="ARBA" id="ARBA00022490"/>
    </source>
</evidence>
<keyword evidence="5 8" id="KW-0378">Hydrolase</keyword>
<dbReference type="CDD" id="cd04471">
    <property type="entry name" value="S1_RNase_R"/>
    <property type="match status" value="1"/>
</dbReference>
<comment type="similarity">
    <text evidence="8">Belongs to the RNR ribonuclease family. RNase R subfamily.</text>
</comment>
<dbReference type="Pfam" id="PF17876">
    <property type="entry name" value="CSD2"/>
    <property type="match status" value="1"/>
</dbReference>
<organism evidence="11 12">
    <name type="scientific">Desmospora activa DSM 45169</name>
    <dbReference type="NCBI Taxonomy" id="1121389"/>
    <lineage>
        <taxon>Bacteria</taxon>
        <taxon>Bacillati</taxon>
        <taxon>Bacillota</taxon>
        <taxon>Bacilli</taxon>
        <taxon>Bacillales</taxon>
        <taxon>Thermoactinomycetaceae</taxon>
        <taxon>Desmospora</taxon>
    </lineage>
</organism>
<name>A0A2T4Z3Z4_9BACL</name>
<dbReference type="Pfam" id="PF00575">
    <property type="entry name" value="S1"/>
    <property type="match status" value="1"/>
</dbReference>
<dbReference type="PANTHER" id="PTHR23355">
    <property type="entry name" value="RIBONUCLEASE"/>
    <property type="match status" value="1"/>
</dbReference>
<dbReference type="GO" id="GO:0008859">
    <property type="term" value="F:exoribonuclease II activity"/>
    <property type="evidence" value="ECO:0007669"/>
    <property type="project" value="UniProtKB-UniRule"/>
</dbReference>
<dbReference type="InterPro" id="IPR040476">
    <property type="entry name" value="CSD2"/>
</dbReference>
<dbReference type="EC" id="3.1.13.1" evidence="8"/>
<dbReference type="AlphaFoldDB" id="A0A2T4Z3Z4"/>
<feature type="compositionally biased region" description="Basic residues" evidence="9">
    <location>
        <begin position="716"/>
        <end position="727"/>
    </location>
</feature>
<feature type="compositionally biased region" description="Basic residues" evidence="9">
    <location>
        <begin position="754"/>
        <end position="767"/>
    </location>
</feature>
<feature type="compositionally biased region" description="Basic and acidic residues" evidence="9">
    <location>
        <begin position="732"/>
        <end position="753"/>
    </location>
</feature>